<gene>
    <name evidence="2" type="ORF">AGABI1DRAFT_124744</name>
</gene>
<dbReference type="Proteomes" id="UP000008493">
    <property type="component" value="Unassembled WGS sequence"/>
</dbReference>
<dbReference type="GeneID" id="18826191"/>
<feature type="region of interest" description="Disordered" evidence="1">
    <location>
        <begin position="60"/>
        <end position="265"/>
    </location>
</feature>
<sequence>MPYFNSKEFHISDDGRITILKRPKSDDSEDAISKANSGIGRMIEIGQGAATRVIATPVVKASGSTRALPHKDRTSNSPNQPPPQSPVPRQSHNPSSTCTLPHKNRALNSPSQPPPWSPVPRQSHSPSSPWDIPPEPRASPQDTRSSRSQGVPGSTDMIGNSVSDISSPSGVTGPSPAPGTTANTSSTSSPKSPEQPSSVSSPAGYPDPTPKSGNKASRPSTNSSGGNEENNMLTKMGMRWIKRVFPYPRDGPNNPRRPQGESDKV</sequence>
<feature type="compositionally biased region" description="Polar residues" evidence="1">
    <location>
        <begin position="140"/>
        <end position="201"/>
    </location>
</feature>
<dbReference type="EMBL" id="JH971385">
    <property type="protein sequence ID" value="EKM84436.1"/>
    <property type="molecule type" value="Genomic_DNA"/>
</dbReference>
<reference evidence="3" key="1">
    <citation type="journal article" date="2012" name="Proc. Natl. Acad. Sci. U.S.A.">
        <title>Genome sequence of the button mushroom Agaricus bisporus reveals mechanisms governing adaptation to a humic-rich ecological niche.</title>
        <authorList>
            <person name="Morin E."/>
            <person name="Kohler A."/>
            <person name="Baker A.R."/>
            <person name="Foulongne-Oriol M."/>
            <person name="Lombard V."/>
            <person name="Nagy L.G."/>
            <person name="Ohm R.A."/>
            <person name="Patyshakuliyeva A."/>
            <person name="Brun A."/>
            <person name="Aerts A.L."/>
            <person name="Bailey A.M."/>
            <person name="Billette C."/>
            <person name="Coutinho P.M."/>
            <person name="Deakin G."/>
            <person name="Doddapaneni H."/>
            <person name="Floudas D."/>
            <person name="Grimwood J."/>
            <person name="Hilden K."/>
            <person name="Kuees U."/>
            <person name="LaButti K.M."/>
            <person name="Lapidus A."/>
            <person name="Lindquist E.A."/>
            <person name="Lucas S.M."/>
            <person name="Murat C."/>
            <person name="Riley R.W."/>
            <person name="Salamov A.A."/>
            <person name="Schmutz J."/>
            <person name="Subramanian V."/>
            <person name="Woesten H.A.B."/>
            <person name="Xu J."/>
            <person name="Eastwood D.C."/>
            <person name="Foster G.D."/>
            <person name="Sonnenberg A.S."/>
            <person name="Cullen D."/>
            <person name="de Vries R.P."/>
            <person name="Lundell T."/>
            <person name="Hibbett D.S."/>
            <person name="Henrissat B."/>
            <person name="Burton K.S."/>
            <person name="Kerrigan R.W."/>
            <person name="Challen M.P."/>
            <person name="Grigoriev I.V."/>
            <person name="Martin F."/>
        </authorList>
    </citation>
    <scope>NUCLEOTIDE SEQUENCE [LARGE SCALE GENOMIC DNA]</scope>
    <source>
        <strain evidence="3">JB137-S8 / ATCC MYA-4627 / FGSC 10392</strain>
    </source>
</reference>
<dbReference type="InParanoid" id="K5X923"/>
<evidence type="ECO:0000256" key="1">
    <source>
        <dbReference type="SAM" id="MobiDB-lite"/>
    </source>
</evidence>
<proteinExistence type="predicted"/>
<evidence type="ECO:0000313" key="3">
    <source>
        <dbReference type="Proteomes" id="UP000008493"/>
    </source>
</evidence>
<evidence type="ECO:0000313" key="2">
    <source>
        <dbReference type="EMBL" id="EKM84436.1"/>
    </source>
</evidence>
<dbReference type="RefSeq" id="XP_007326011.1">
    <property type="nucleotide sequence ID" value="XM_007325949.1"/>
</dbReference>
<feature type="region of interest" description="Disordered" evidence="1">
    <location>
        <begin position="20"/>
        <end position="39"/>
    </location>
</feature>
<name>K5X923_AGABU</name>
<organism evidence="2 3">
    <name type="scientific">Agaricus bisporus var. burnettii (strain JB137-S8 / ATCC MYA-4627 / FGSC 10392)</name>
    <name type="common">White button mushroom</name>
    <dbReference type="NCBI Taxonomy" id="597362"/>
    <lineage>
        <taxon>Eukaryota</taxon>
        <taxon>Fungi</taxon>
        <taxon>Dikarya</taxon>
        <taxon>Basidiomycota</taxon>
        <taxon>Agaricomycotina</taxon>
        <taxon>Agaricomycetes</taxon>
        <taxon>Agaricomycetidae</taxon>
        <taxon>Agaricales</taxon>
        <taxon>Agaricineae</taxon>
        <taxon>Agaricaceae</taxon>
        <taxon>Agaricus</taxon>
    </lineage>
</organism>
<protein>
    <submittedName>
        <fullName evidence="2">Uncharacterized protein</fullName>
    </submittedName>
</protein>
<keyword evidence="3" id="KW-1185">Reference proteome</keyword>
<dbReference type="HOGENOM" id="CLU_1124244_0_0_1"/>
<dbReference type="AlphaFoldDB" id="K5X923"/>
<dbReference type="KEGG" id="abp:AGABI1DRAFT124744"/>
<dbReference type="OMA" id="PWDIPPE"/>
<accession>K5X923</accession>
<feature type="compositionally biased region" description="Low complexity" evidence="1">
    <location>
        <begin position="222"/>
        <end position="231"/>
    </location>
</feature>
<feature type="compositionally biased region" description="Polar residues" evidence="1">
    <location>
        <begin position="211"/>
        <end position="221"/>
    </location>
</feature>